<gene>
    <name evidence="1" type="ORF">BJ138DRAFT_1119989</name>
</gene>
<reference evidence="1" key="1">
    <citation type="journal article" date="2021" name="New Phytol.">
        <title>Evolutionary innovations through gain and loss of genes in the ectomycorrhizal Boletales.</title>
        <authorList>
            <person name="Wu G."/>
            <person name="Miyauchi S."/>
            <person name="Morin E."/>
            <person name="Kuo A."/>
            <person name="Drula E."/>
            <person name="Varga T."/>
            <person name="Kohler A."/>
            <person name="Feng B."/>
            <person name="Cao Y."/>
            <person name="Lipzen A."/>
            <person name="Daum C."/>
            <person name="Hundley H."/>
            <person name="Pangilinan J."/>
            <person name="Johnson J."/>
            <person name="Barry K."/>
            <person name="LaButti K."/>
            <person name="Ng V."/>
            <person name="Ahrendt S."/>
            <person name="Min B."/>
            <person name="Choi I.G."/>
            <person name="Park H."/>
            <person name="Plett J.M."/>
            <person name="Magnuson J."/>
            <person name="Spatafora J.W."/>
            <person name="Nagy L.G."/>
            <person name="Henrissat B."/>
            <person name="Grigoriev I.V."/>
            <person name="Yang Z.L."/>
            <person name="Xu J."/>
            <person name="Martin F.M."/>
        </authorList>
    </citation>
    <scope>NUCLEOTIDE SEQUENCE</scope>
    <source>
        <strain evidence="1">ATCC 28755</strain>
    </source>
</reference>
<keyword evidence="2" id="KW-1185">Reference proteome</keyword>
<comment type="caution">
    <text evidence="1">The sequence shown here is derived from an EMBL/GenBank/DDBJ whole genome shotgun (WGS) entry which is preliminary data.</text>
</comment>
<evidence type="ECO:0000313" key="1">
    <source>
        <dbReference type="EMBL" id="KAH7903848.1"/>
    </source>
</evidence>
<accession>A0ACB7ZSS9</accession>
<dbReference type="EMBL" id="MU268727">
    <property type="protein sequence ID" value="KAH7903848.1"/>
    <property type="molecule type" value="Genomic_DNA"/>
</dbReference>
<dbReference type="Proteomes" id="UP000790377">
    <property type="component" value="Unassembled WGS sequence"/>
</dbReference>
<sequence>MSEISNLYFALGHGRDYSGEMPSPRGRQVPPERLCSPNVPLSSVHLLAPSPSLAVHCAAADSNRRRRALERRFGASPFPRKRRVKDDITRIFLGARAGASGVSHEKHRICFFMGHALFRGHIELSSLSTVSHAKSPSTEFAGHAPFSEHRLLAQGPATSTRASLGPVLAIENADFMLGQAHQLGVVHHFPHVWFVFRAARSLFSFVLVSAPRATSTNDARLRQLLVHAATKVRRAG</sequence>
<name>A0ACB7ZSS9_9AGAM</name>
<organism evidence="1 2">
    <name type="scientific">Hygrophoropsis aurantiaca</name>
    <dbReference type="NCBI Taxonomy" id="72124"/>
    <lineage>
        <taxon>Eukaryota</taxon>
        <taxon>Fungi</taxon>
        <taxon>Dikarya</taxon>
        <taxon>Basidiomycota</taxon>
        <taxon>Agaricomycotina</taxon>
        <taxon>Agaricomycetes</taxon>
        <taxon>Agaricomycetidae</taxon>
        <taxon>Boletales</taxon>
        <taxon>Coniophorineae</taxon>
        <taxon>Hygrophoropsidaceae</taxon>
        <taxon>Hygrophoropsis</taxon>
    </lineage>
</organism>
<evidence type="ECO:0000313" key="2">
    <source>
        <dbReference type="Proteomes" id="UP000790377"/>
    </source>
</evidence>
<proteinExistence type="predicted"/>
<protein>
    <submittedName>
        <fullName evidence="1">Uncharacterized protein</fullName>
    </submittedName>
</protein>